<dbReference type="Proteomes" id="UP001152759">
    <property type="component" value="Chromosome 1"/>
</dbReference>
<keyword evidence="3" id="KW-1185">Reference proteome</keyword>
<dbReference type="PANTHER" id="PTHR46409">
    <property type="entry name" value="HTH PSQ-TYPE DOMAIN-CONTAINING PROTEIN"/>
    <property type="match status" value="1"/>
</dbReference>
<evidence type="ECO:0000313" key="3">
    <source>
        <dbReference type="Proteomes" id="UP001152759"/>
    </source>
</evidence>
<dbReference type="EMBL" id="OU963862">
    <property type="protein sequence ID" value="CAH0381343.1"/>
    <property type="molecule type" value="Genomic_DNA"/>
</dbReference>
<evidence type="ECO:0000256" key="1">
    <source>
        <dbReference type="SAM" id="Coils"/>
    </source>
</evidence>
<organism evidence="2 3">
    <name type="scientific">Bemisia tabaci</name>
    <name type="common">Sweetpotato whitefly</name>
    <name type="synonym">Aleurodes tabaci</name>
    <dbReference type="NCBI Taxonomy" id="7038"/>
    <lineage>
        <taxon>Eukaryota</taxon>
        <taxon>Metazoa</taxon>
        <taxon>Ecdysozoa</taxon>
        <taxon>Arthropoda</taxon>
        <taxon>Hexapoda</taxon>
        <taxon>Insecta</taxon>
        <taxon>Pterygota</taxon>
        <taxon>Neoptera</taxon>
        <taxon>Paraneoptera</taxon>
        <taxon>Hemiptera</taxon>
        <taxon>Sternorrhyncha</taxon>
        <taxon>Aleyrodoidea</taxon>
        <taxon>Aleyrodidae</taxon>
        <taxon>Aleyrodinae</taxon>
        <taxon>Bemisia</taxon>
    </lineage>
</organism>
<dbReference type="PANTHER" id="PTHR46409:SF1">
    <property type="entry name" value="HTH PSQ-TYPE DOMAIN-CONTAINING PROTEIN"/>
    <property type="match status" value="1"/>
</dbReference>
<feature type="coiled-coil region" evidence="1">
    <location>
        <begin position="165"/>
        <end position="192"/>
    </location>
</feature>
<reference evidence="2" key="1">
    <citation type="submission" date="2021-12" db="EMBL/GenBank/DDBJ databases">
        <authorList>
            <person name="King R."/>
        </authorList>
    </citation>
    <scope>NUCLEOTIDE SEQUENCE</scope>
</reference>
<evidence type="ECO:0000313" key="2">
    <source>
        <dbReference type="EMBL" id="CAH0381343.1"/>
    </source>
</evidence>
<dbReference type="AlphaFoldDB" id="A0A9N9ZZZ3"/>
<keyword evidence="1" id="KW-0175">Coiled coil</keyword>
<protein>
    <submittedName>
        <fullName evidence="2">Uncharacterized protein</fullName>
    </submittedName>
</protein>
<gene>
    <name evidence="2" type="ORF">BEMITA_LOCUS1006</name>
</gene>
<name>A0A9N9ZZZ3_BEMTA</name>
<proteinExistence type="predicted"/>
<sequence>MSRSSDKCRIYGFPAKFSKNMLPTYAEVMRCYLKVRDSIKVNENNPMDPAFRKVANKVVKKLKKVWVKASLPIIGDDRICVMLKKCVEERKSLLKHVDRKSAKVEELKAQSAKKLFDICTCKCPSFKNCKCPSSKKVNVREQDFLTDQRTCRKMVISGKDAIVSKKLQKKEKRKLEREKSRRQKDTREYEANLDLSFESASSQRGTDPESDFEVKSRYQKKPKLDLKLLALTCDRTGVSDDKGALLGTASLKGAGLLTGKQKVFPSTLRRTRIAERNRLRTEELKDGRKIRGLYYDGRKDTTLFNEKKGDAFHQLRKKEDHYVLLEEPGSEYLGHVSPQSGKAQDIAFSIIDFLTKNGVSFEELQVLGCDSTNTNTGKHNGVNRKLEEQLRKALQWCVCQLHTNELPLQHLFEHVDGVQKNPITYSGPIGQQLLTCETLPIVEFEIVPVTFLPDIDFKKVPLSSDQKYLYEITLAVSTGVVPPGFENRQPGKLAKVRWMTTASRVLRLYIGTENPSAELLILVTFIMKVYSPMWFHIKFEYLCQNGALHIWRTITYSRYLEKSLKDIVDPVIQRGSYFAHPENILWTMLVDNDSNVRETAVNRILAAREEHRPGSIRKFTVPPLNFQAADYQELIDWNKVTITLPPILSHLTEEDLKALILHPVQKMTLFPCHTQAVERGVKLVTEASAAVCDAESRDGFIRARIFARKLDQPAIEPTDTCEAGTSSRS</sequence>
<accession>A0A9N9ZZZ3</accession>